<evidence type="ECO:0008006" key="3">
    <source>
        <dbReference type="Google" id="ProtNLM"/>
    </source>
</evidence>
<dbReference type="Proteomes" id="UP000305948">
    <property type="component" value="Unassembled WGS sequence"/>
</dbReference>
<accession>A0A5C3MY09</accession>
<dbReference type="InterPro" id="IPR011009">
    <property type="entry name" value="Kinase-like_dom_sf"/>
</dbReference>
<organism evidence="1 2">
    <name type="scientific">Heliocybe sulcata</name>
    <dbReference type="NCBI Taxonomy" id="5364"/>
    <lineage>
        <taxon>Eukaryota</taxon>
        <taxon>Fungi</taxon>
        <taxon>Dikarya</taxon>
        <taxon>Basidiomycota</taxon>
        <taxon>Agaricomycotina</taxon>
        <taxon>Agaricomycetes</taxon>
        <taxon>Gloeophyllales</taxon>
        <taxon>Gloeophyllaceae</taxon>
        <taxon>Heliocybe</taxon>
    </lineage>
</organism>
<name>A0A5C3MY09_9AGAM</name>
<keyword evidence="2" id="KW-1185">Reference proteome</keyword>
<dbReference type="OrthoDB" id="4062651at2759"/>
<dbReference type="SUPFAM" id="SSF56112">
    <property type="entry name" value="Protein kinase-like (PK-like)"/>
    <property type="match status" value="1"/>
</dbReference>
<gene>
    <name evidence="1" type="ORF">OE88DRAFT_387055</name>
</gene>
<evidence type="ECO:0000313" key="1">
    <source>
        <dbReference type="EMBL" id="TFK49813.1"/>
    </source>
</evidence>
<proteinExistence type="predicted"/>
<dbReference type="EMBL" id="ML213515">
    <property type="protein sequence ID" value="TFK49813.1"/>
    <property type="molecule type" value="Genomic_DNA"/>
</dbReference>
<sequence>MLPDATNRRKEELAQVLYALRRGVDSLDMYVFQPGTLSSCGFIPLSSRSSPPQNQLRPSTPRVYRDCLSTVGQVPLGSLSDFETSPFSDRLIFSASLMRPNVAPERVFVKLVTRPYGEKVHDYLASHGCAPKLYGCKALEGAPMAYVMEHLDTDWISLFDLAVGQNRAVAQAPDVLMAIRNAVERVLSILETATLVHGDFRSNNIMVRLDHGGRPMLSDSGSVQLKVVDFDWSGEAGAVRYPATRNTDIAWPGRSGEAIEAGDDRRLFDWWWPRFSPPL</sequence>
<dbReference type="AlphaFoldDB" id="A0A5C3MY09"/>
<protein>
    <recommendedName>
        <fullName evidence="3">Non-specific serine/threonine protein kinase</fullName>
    </recommendedName>
</protein>
<reference evidence="1 2" key="1">
    <citation type="journal article" date="2019" name="Nat. Ecol. Evol.">
        <title>Megaphylogeny resolves global patterns of mushroom evolution.</title>
        <authorList>
            <person name="Varga T."/>
            <person name="Krizsan K."/>
            <person name="Foldi C."/>
            <person name="Dima B."/>
            <person name="Sanchez-Garcia M."/>
            <person name="Sanchez-Ramirez S."/>
            <person name="Szollosi G.J."/>
            <person name="Szarkandi J.G."/>
            <person name="Papp V."/>
            <person name="Albert L."/>
            <person name="Andreopoulos W."/>
            <person name="Angelini C."/>
            <person name="Antonin V."/>
            <person name="Barry K.W."/>
            <person name="Bougher N.L."/>
            <person name="Buchanan P."/>
            <person name="Buyck B."/>
            <person name="Bense V."/>
            <person name="Catcheside P."/>
            <person name="Chovatia M."/>
            <person name="Cooper J."/>
            <person name="Damon W."/>
            <person name="Desjardin D."/>
            <person name="Finy P."/>
            <person name="Geml J."/>
            <person name="Haridas S."/>
            <person name="Hughes K."/>
            <person name="Justo A."/>
            <person name="Karasinski D."/>
            <person name="Kautmanova I."/>
            <person name="Kiss B."/>
            <person name="Kocsube S."/>
            <person name="Kotiranta H."/>
            <person name="LaButti K.M."/>
            <person name="Lechner B.E."/>
            <person name="Liimatainen K."/>
            <person name="Lipzen A."/>
            <person name="Lukacs Z."/>
            <person name="Mihaltcheva S."/>
            <person name="Morgado L.N."/>
            <person name="Niskanen T."/>
            <person name="Noordeloos M.E."/>
            <person name="Ohm R.A."/>
            <person name="Ortiz-Santana B."/>
            <person name="Ovrebo C."/>
            <person name="Racz N."/>
            <person name="Riley R."/>
            <person name="Savchenko A."/>
            <person name="Shiryaev A."/>
            <person name="Soop K."/>
            <person name="Spirin V."/>
            <person name="Szebenyi C."/>
            <person name="Tomsovsky M."/>
            <person name="Tulloss R.E."/>
            <person name="Uehling J."/>
            <person name="Grigoriev I.V."/>
            <person name="Vagvolgyi C."/>
            <person name="Papp T."/>
            <person name="Martin F.M."/>
            <person name="Miettinen O."/>
            <person name="Hibbett D.S."/>
            <person name="Nagy L.G."/>
        </authorList>
    </citation>
    <scope>NUCLEOTIDE SEQUENCE [LARGE SCALE GENOMIC DNA]</scope>
    <source>
        <strain evidence="1 2">OMC1185</strain>
    </source>
</reference>
<evidence type="ECO:0000313" key="2">
    <source>
        <dbReference type="Proteomes" id="UP000305948"/>
    </source>
</evidence>